<keyword evidence="1" id="KW-0472">Membrane</keyword>
<feature type="transmembrane region" description="Helical" evidence="1">
    <location>
        <begin position="7"/>
        <end position="28"/>
    </location>
</feature>
<reference evidence="2 3" key="1">
    <citation type="submission" date="2024-05" db="EMBL/GenBank/DDBJ databases">
        <title>Halomonas sp. CS7 16S ribosomal RNA gene Genome sequencing and assembly.</title>
        <authorList>
            <person name="Yook S."/>
        </authorList>
    </citation>
    <scope>NUCLEOTIDE SEQUENCE [LARGE SCALE GENOMIC DNA]</scope>
    <source>
        <strain evidence="2 3">CS7</strain>
    </source>
</reference>
<proteinExistence type="predicted"/>
<keyword evidence="1" id="KW-0812">Transmembrane</keyword>
<sequence>MSLLAQIIAYVVSPLATLLAVWVAYLAVLRGSQPQLLAYYQPNPDVPTMIDLVVENIGGGSAFDVTFSKPLPINCFGIEKSDGDGELVPKTGFPSVSPGQRYIFNGGQYAGLESNLGNGLSVIIKYKFRSPIGFLRKSSESYVLGIKHLKGMPTRVSADQAVVDALKGPNTTTVQQIRNELRAINRQLQLMVKQREKQNGDVGD</sequence>
<keyword evidence="3" id="KW-1185">Reference proteome</keyword>
<keyword evidence="1" id="KW-1133">Transmembrane helix</keyword>
<comment type="caution">
    <text evidence="2">The sequence shown here is derived from an EMBL/GenBank/DDBJ whole genome shotgun (WGS) entry which is preliminary data.</text>
</comment>
<name>A0ABV1N256_9GAMM</name>
<accession>A0ABV1N256</accession>
<evidence type="ECO:0000313" key="3">
    <source>
        <dbReference type="Proteomes" id="UP001472978"/>
    </source>
</evidence>
<dbReference type="Proteomes" id="UP001472978">
    <property type="component" value="Unassembled WGS sequence"/>
</dbReference>
<evidence type="ECO:0000256" key="1">
    <source>
        <dbReference type="SAM" id="Phobius"/>
    </source>
</evidence>
<evidence type="ECO:0000313" key="2">
    <source>
        <dbReference type="EMBL" id="MEQ6887797.1"/>
    </source>
</evidence>
<dbReference type="EMBL" id="JBEGCI010000003">
    <property type="protein sequence ID" value="MEQ6887797.1"/>
    <property type="molecule type" value="Genomic_DNA"/>
</dbReference>
<protein>
    <submittedName>
        <fullName evidence="2">Uncharacterized protein</fullName>
    </submittedName>
</protein>
<organism evidence="2 3">
    <name type="scientific">Halomonas pelophila</name>
    <dbReference type="NCBI Taxonomy" id="3151122"/>
    <lineage>
        <taxon>Bacteria</taxon>
        <taxon>Pseudomonadati</taxon>
        <taxon>Pseudomonadota</taxon>
        <taxon>Gammaproteobacteria</taxon>
        <taxon>Oceanospirillales</taxon>
        <taxon>Halomonadaceae</taxon>
        <taxon>Halomonas</taxon>
    </lineage>
</organism>
<gene>
    <name evidence="2" type="ORF">ABE957_03770</name>
</gene>